<dbReference type="Pfam" id="PF13505">
    <property type="entry name" value="OMP_b-brl"/>
    <property type="match status" value="1"/>
</dbReference>
<evidence type="ECO:0000313" key="4">
    <source>
        <dbReference type="Proteomes" id="UP000324376"/>
    </source>
</evidence>
<evidence type="ECO:0000256" key="1">
    <source>
        <dbReference type="ARBA" id="ARBA00022729"/>
    </source>
</evidence>
<feature type="domain" description="Outer membrane protein beta-barrel" evidence="2">
    <location>
        <begin position="25"/>
        <end position="188"/>
    </location>
</feature>
<evidence type="ECO:0000259" key="2">
    <source>
        <dbReference type="Pfam" id="PF13505"/>
    </source>
</evidence>
<comment type="caution">
    <text evidence="3">The sequence shown here is derived from an EMBL/GenBank/DDBJ whole genome shotgun (WGS) entry which is preliminary data.</text>
</comment>
<gene>
    <name evidence="3" type="ORF">BD809_11157</name>
</gene>
<dbReference type="InterPro" id="IPR027385">
    <property type="entry name" value="Beta-barrel_OMP"/>
</dbReference>
<dbReference type="SUPFAM" id="SSF56925">
    <property type="entry name" value="OMPA-like"/>
    <property type="match status" value="1"/>
</dbReference>
<reference evidence="3 4" key="1">
    <citation type="submission" date="2019-07" db="EMBL/GenBank/DDBJ databases">
        <title>Genomic Encyclopedia of Archaeal and Bacterial Type Strains, Phase II (KMG-II): from individual species to whole genera.</title>
        <authorList>
            <person name="Goeker M."/>
        </authorList>
    </citation>
    <scope>NUCLEOTIDE SEQUENCE [LARGE SCALE GENOMIC DNA]</scope>
    <source>
        <strain evidence="3 4">DSM 17527</strain>
    </source>
</reference>
<dbReference type="AlphaFoldDB" id="A0A5S5BV78"/>
<keyword evidence="4" id="KW-1185">Reference proteome</keyword>
<proteinExistence type="predicted"/>
<organism evidence="3 4">
    <name type="scientific">Aquimarina intermedia</name>
    <dbReference type="NCBI Taxonomy" id="350814"/>
    <lineage>
        <taxon>Bacteria</taxon>
        <taxon>Pseudomonadati</taxon>
        <taxon>Bacteroidota</taxon>
        <taxon>Flavobacteriia</taxon>
        <taxon>Flavobacteriales</taxon>
        <taxon>Flavobacteriaceae</taxon>
        <taxon>Aquimarina</taxon>
    </lineage>
</organism>
<sequence length="188" mass="21520">MMCAIHFAQDKPIRIAVHYPISLSDNANNVDGIVGANIKYSIYESPILTLGASYTLDYFRNAEIQNVFEVKNNAFFNHLDLYSEFKLPGIQKLHPYVSLGYTLLYNSFESTANDFTYSENDMPFQSNEKTTDSSHGANLKLGLSYDITSVIFIQTYYQYLKIFDKEIYYEGVDNVAYNHLTIGIGFKF</sequence>
<accession>A0A5S5BV78</accession>
<dbReference type="EMBL" id="VNHU01000011">
    <property type="protein sequence ID" value="TYP70889.1"/>
    <property type="molecule type" value="Genomic_DNA"/>
</dbReference>
<dbReference type="Gene3D" id="2.40.160.20">
    <property type="match status" value="1"/>
</dbReference>
<keyword evidence="1" id="KW-0732">Signal</keyword>
<dbReference type="InterPro" id="IPR011250">
    <property type="entry name" value="OMP/PagP_B-barrel"/>
</dbReference>
<dbReference type="Proteomes" id="UP000324376">
    <property type="component" value="Unassembled WGS sequence"/>
</dbReference>
<evidence type="ECO:0000313" key="3">
    <source>
        <dbReference type="EMBL" id="TYP70889.1"/>
    </source>
</evidence>
<protein>
    <submittedName>
        <fullName evidence="3">Outer membrane protein with beta-barrel domain</fullName>
    </submittedName>
</protein>
<name>A0A5S5BV78_9FLAO</name>